<protein>
    <submittedName>
        <fullName evidence="1">Uncharacterized protein</fullName>
    </submittedName>
</protein>
<dbReference type="AlphaFoldDB" id="A0A1D9PDD8"/>
<evidence type="ECO:0000313" key="1">
    <source>
        <dbReference type="EMBL" id="APA00518.1"/>
    </source>
</evidence>
<dbReference type="STRING" id="1306519.BIW12_14405"/>
<proteinExistence type="predicted"/>
<dbReference type="KEGG" id="fcm:BIW12_14405"/>
<accession>A0A1D9PDD8</accession>
<organism evidence="1 2">
    <name type="scientific">Flavobacterium commune</name>
    <dbReference type="NCBI Taxonomy" id="1306519"/>
    <lineage>
        <taxon>Bacteria</taxon>
        <taxon>Pseudomonadati</taxon>
        <taxon>Bacteroidota</taxon>
        <taxon>Flavobacteriia</taxon>
        <taxon>Flavobacteriales</taxon>
        <taxon>Flavobacteriaceae</taxon>
        <taxon>Flavobacterium</taxon>
    </lineage>
</organism>
<dbReference type="Proteomes" id="UP000178198">
    <property type="component" value="Chromosome"/>
</dbReference>
<name>A0A1D9PDD8_9FLAO</name>
<keyword evidence="2" id="KW-1185">Reference proteome</keyword>
<evidence type="ECO:0000313" key="2">
    <source>
        <dbReference type="Proteomes" id="UP000178198"/>
    </source>
</evidence>
<sequence>MTSYNLIKYKCLKILFKNDNLKNIRNLLITIKYKVFSIDFKKLYYLDNRLLIIQTLFTKKLYHNISNLERIKSVICTMYLRFLRSRITLEPTKYGQNKNTLG</sequence>
<gene>
    <name evidence="1" type="ORF">BIW12_14405</name>
</gene>
<reference evidence="1 2" key="1">
    <citation type="submission" date="2016-10" db="EMBL/GenBank/DDBJ databases">
        <title>Complete Genome Sequence of Flavobacterium sp. PK15.</title>
        <authorList>
            <person name="Ekwe A."/>
            <person name="Kim S.B."/>
        </authorList>
    </citation>
    <scope>NUCLEOTIDE SEQUENCE [LARGE SCALE GENOMIC DNA]</scope>
    <source>
        <strain evidence="1 2">PK15</strain>
    </source>
</reference>
<dbReference type="EMBL" id="CP017774">
    <property type="protein sequence ID" value="APA00518.1"/>
    <property type="molecule type" value="Genomic_DNA"/>
</dbReference>